<dbReference type="InterPro" id="IPR050330">
    <property type="entry name" value="Bact_OuterMem_StrucFunc"/>
</dbReference>
<dbReference type="PRINTS" id="PR01023">
    <property type="entry name" value="NAFLGMOTY"/>
</dbReference>
<gene>
    <name evidence="4" type="ORF">SAMN05421672_101288</name>
</gene>
<evidence type="ECO:0000259" key="3">
    <source>
        <dbReference type="PROSITE" id="PS51123"/>
    </source>
</evidence>
<name>A0A1N6NHM7_9PSED</name>
<dbReference type="Proteomes" id="UP000186079">
    <property type="component" value="Unassembled WGS sequence"/>
</dbReference>
<evidence type="ECO:0000313" key="5">
    <source>
        <dbReference type="Proteomes" id="UP000186079"/>
    </source>
</evidence>
<dbReference type="InterPro" id="IPR041544">
    <property type="entry name" value="MotY_N"/>
</dbReference>
<evidence type="ECO:0000256" key="1">
    <source>
        <dbReference type="PROSITE-ProRule" id="PRU00473"/>
    </source>
</evidence>
<dbReference type="InterPro" id="IPR036737">
    <property type="entry name" value="OmpA-like_sf"/>
</dbReference>
<dbReference type="SUPFAM" id="SSF103088">
    <property type="entry name" value="OmpA-like"/>
    <property type="match status" value="1"/>
</dbReference>
<dbReference type="PANTHER" id="PTHR30329">
    <property type="entry name" value="STATOR ELEMENT OF FLAGELLAR MOTOR COMPLEX"/>
    <property type="match status" value="1"/>
</dbReference>
<dbReference type="Gene3D" id="2.60.40.2540">
    <property type="match status" value="1"/>
</dbReference>
<dbReference type="Pfam" id="PF18393">
    <property type="entry name" value="MotY_N"/>
    <property type="match status" value="1"/>
</dbReference>
<dbReference type="RefSeq" id="WP_051587475.1">
    <property type="nucleotide sequence ID" value="NZ_FMUP01000001.1"/>
</dbReference>
<feature type="signal peptide" evidence="2">
    <location>
        <begin position="1"/>
        <end position="19"/>
    </location>
</feature>
<dbReference type="Pfam" id="PF00691">
    <property type="entry name" value="OmpA"/>
    <property type="match status" value="1"/>
</dbReference>
<proteinExistence type="predicted"/>
<dbReference type="GO" id="GO:0016020">
    <property type="term" value="C:membrane"/>
    <property type="evidence" value="ECO:0007669"/>
    <property type="project" value="UniProtKB-UniRule"/>
</dbReference>
<keyword evidence="2" id="KW-0732">Signal</keyword>
<dbReference type="EMBL" id="FTMC01000001">
    <property type="protein sequence ID" value="SIP91527.1"/>
    <property type="molecule type" value="Genomic_DNA"/>
</dbReference>
<dbReference type="AlphaFoldDB" id="A0A1N6NHM7"/>
<dbReference type="PANTHER" id="PTHR30329:SF17">
    <property type="entry name" value="LIPOPROTEIN YFIB-RELATED"/>
    <property type="match status" value="1"/>
</dbReference>
<dbReference type="InterPro" id="IPR006665">
    <property type="entry name" value="OmpA-like"/>
</dbReference>
<evidence type="ECO:0000313" key="4">
    <source>
        <dbReference type="EMBL" id="SIP91527.1"/>
    </source>
</evidence>
<dbReference type="Gene3D" id="3.30.1330.60">
    <property type="entry name" value="OmpA-like domain"/>
    <property type="match status" value="1"/>
</dbReference>
<sequence length="303" mass="34244">MRLQYAALLSLFVSLPSVALTFQPRLEHAEWRAEGDQFECRLIQPIKTFGGVGQFVRRAGEQPTFQLISRERWLGNGAATLLVAAAPWRPEHSDVSIGKVKVDGDQVLLKSDNQQAARLLTGLMEGRSPLVRHRTRQTNEYMEVRLLPARFGQAFREFQQCTTQLLPVNFDQVKYLQLSFANSGIDLGDAARRELDRVLLLLKADPTINSIRLEGHSDNTGNRLTNRDLSRRRAMAVAAYLKEKGIPEGQISIRFHGERYPLVPNNSEANRGKNRRVTLYLERLTESDAEQERLARGNSAQPA</sequence>
<organism evidence="4 5">
    <name type="scientific">Pseudomonas flexibilis</name>
    <dbReference type="NCBI Taxonomy" id="706570"/>
    <lineage>
        <taxon>Bacteria</taxon>
        <taxon>Pseudomonadati</taxon>
        <taxon>Pseudomonadota</taxon>
        <taxon>Gammaproteobacteria</taxon>
        <taxon>Pseudomonadales</taxon>
        <taxon>Pseudomonadaceae</taxon>
        <taxon>Pseudomonas</taxon>
    </lineage>
</organism>
<accession>A0A1N6NHM7</accession>
<dbReference type="PROSITE" id="PS51123">
    <property type="entry name" value="OMPA_2"/>
    <property type="match status" value="1"/>
</dbReference>
<evidence type="ECO:0000256" key="2">
    <source>
        <dbReference type="SAM" id="SignalP"/>
    </source>
</evidence>
<protein>
    <submittedName>
        <fullName evidence="4">OmpA family protein</fullName>
    </submittedName>
</protein>
<feature type="chain" id="PRO_5010235360" evidence="2">
    <location>
        <begin position="20"/>
        <end position="303"/>
    </location>
</feature>
<dbReference type="CDD" id="cd07185">
    <property type="entry name" value="OmpA_C-like"/>
    <property type="match status" value="1"/>
</dbReference>
<reference evidence="4 5" key="1">
    <citation type="submission" date="2017-01" db="EMBL/GenBank/DDBJ databases">
        <authorList>
            <person name="Mah S.A."/>
            <person name="Swanson W.J."/>
            <person name="Moy G.W."/>
            <person name="Vacquier V.D."/>
        </authorList>
    </citation>
    <scope>NUCLEOTIDE SEQUENCE [LARGE SCALE GENOMIC DNA]</scope>
    <source>
        <strain evidence="4 5">ATCC 29606</strain>
    </source>
</reference>
<feature type="domain" description="OmpA-like" evidence="3">
    <location>
        <begin position="168"/>
        <end position="285"/>
    </location>
</feature>
<keyword evidence="1" id="KW-0472">Membrane</keyword>